<gene>
    <name evidence="2" type="ORF">M422DRAFT_32211</name>
</gene>
<dbReference type="HOGENOM" id="CLU_1152375_0_0_1"/>
<accession>A0A0C9VGK0</accession>
<dbReference type="Proteomes" id="UP000054279">
    <property type="component" value="Unassembled WGS sequence"/>
</dbReference>
<evidence type="ECO:0000256" key="1">
    <source>
        <dbReference type="SAM" id="Phobius"/>
    </source>
</evidence>
<dbReference type="EMBL" id="KN837143">
    <property type="protein sequence ID" value="KIJ40562.1"/>
    <property type="molecule type" value="Genomic_DNA"/>
</dbReference>
<feature type="transmembrane region" description="Helical" evidence="1">
    <location>
        <begin position="217"/>
        <end position="240"/>
    </location>
</feature>
<name>A0A0C9VGK0_SPHS4</name>
<evidence type="ECO:0000313" key="2">
    <source>
        <dbReference type="EMBL" id="KIJ40562.1"/>
    </source>
</evidence>
<protein>
    <submittedName>
        <fullName evidence="2">Uncharacterized protein</fullName>
    </submittedName>
</protein>
<sequence length="241" mass="26566">MESAIALTQGLPHLSDAYLDVLVPTMPDYKGSSLHLAMNRGRKDIHLFPLVYLTDVQSMGTPANTAETSSEGQLVQVEANQIDGEVKKEGNTKRHSKQLRRLRCRLKSCAALNTEIPVLERTCIGCLNPSLESEPTNSNGYPFVPETQVEDLCREGSGDVKPAIDKPQDNVDWEEETFGGEDSRVDDPFKEATISETTSYPLKVFLQPSQVAKILDVVGDVLLTLGFGVGLYVLCSIFHWL</sequence>
<keyword evidence="1" id="KW-0472">Membrane</keyword>
<evidence type="ECO:0000313" key="3">
    <source>
        <dbReference type="Proteomes" id="UP000054279"/>
    </source>
</evidence>
<organism evidence="2 3">
    <name type="scientific">Sphaerobolus stellatus (strain SS14)</name>
    <dbReference type="NCBI Taxonomy" id="990650"/>
    <lineage>
        <taxon>Eukaryota</taxon>
        <taxon>Fungi</taxon>
        <taxon>Dikarya</taxon>
        <taxon>Basidiomycota</taxon>
        <taxon>Agaricomycotina</taxon>
        <taxon>Agaricomycetes</taxon>
        <taxon>Phallomycetidae</taxon>
        <taxon>Geastrales</taxon>
        <taxon>Sphaerobolaceae</taxon>
        <taxon>Sphaerobolus</taxon>
    </lineage>
</organism>
<reference evidence="2 3" key="1">
    <citation type="submission" date="2014-06" db="EMBL/GenBank/DDBJ databases">
        <title>Evolutionary Origins and Diversification of the Mycorrhizal Mutualists.</title>
        <authorList>
            <consortium name="DOE Joint Genome Institute"/>
            <consortium name="Mycorrhizal Genomics Consortium"/>
            <person name="Kohler A."/>
            <person name="Kuo A."/>
            <person name="Nagy L.G."/>
            <person name="Floudas D."/>
            <person name="Copeland A."/>
            <person name="Barry K.W."/>
            <person name="Cichocki N."/>
            <person name="Veneault-Fourrey C."/>
            <person name="LaButti K."/>
            <person name="Lindquist E.A."/>
            <person name="Lipzen A."/>
            <person name="Lundell T."/>
            <person name="Morin E."/>
            <person name="Murat C."/>
            <person name="Riley R."/>
            <person name="Ohm R."/>
            <person name="Sun H."/>
            <person name="Tunlid A."/>
            <person name="Henrissat B."/>
            <person name="Grigoriev I.V."/>
            <person name="Hibbett D.S."/>
            <person name="Martin F."/>
        </authorList>
    </citation>
    <scope>NUCLEOTIDE SEQUENCE [LARGE SCALE GENOMIC DNA]</scope>
    <source>
        <strain evidence="2 3">SS14</strain>
    </source>
</reference>
<keyword evidence="1" id="KW-1133">Transmembrane helix</keyword>
<dbReference type="AlphaFoldDB" id="A0A0C9VGK0"/>
<proteinExistence type="predicted"/>
<keyword evidence="1" id="KW-0812">Transmembrane</keyword>
<keyword evidence="3" id="KW-1185">Reference proteome</keyword>